<dbReference type="OrthoDB" id="2506088at2759"/>
<dbReference type="STRING" id="154538.A0A1M2VHJ6"/>
<dbReference type="PANTHER" id="PTHR31912:SF34">
    <property type="entry name" value="NOTOCHORD-RELATED PROTEIN"/>
    <property type="match status" value="1"/>
</dbReference>
<dbReference type="OMA" id="VECPPLI"/>
<name>A0A1M2VHJ6_TRAPU</name>
<feature type="compositionally biased region" description="Polar residues" evidence="1">
    <location>
        <begin position="1168"/>
        <end position="1179"/>
    </location>
</feature>
<dbReference type="PANTHER" id="PTHR31912">
    <property type="entry name" value="IP13529P"/>
    <property type="match status" value="1"/>
</dbReference>
<evidence type="ECO:0000313" key="3">
    <source>
        <dbReference type="Proteomes" id="UP000184267"/>
    </source>
</evidence>
<evidence type="ECO:0000256" key="1">
    <source>
        <dbReference type="SAM" id="MobiDB-lite"/>
    </source>
</evidence>
<protein>
    <submittedName>
        <fullName evidence="2">Uncharacterized protein</fullName>
    </submittedName>
</protein>
<evidence type="ECO:0000313" key="2">
    <source>
        <dbReference type="EMBL" id="OJT07070.1"/>
    </source>
</evidence>
<organism evidence="2 3">
    <name type="scientific">Trametes pubescens</name>
    <name type="common">White-rot fungus</name>
    <dbReference type="NCBI Taxonomy" id="154538"/>
    <lineage>
        <taxon>Eukaryota</taxon>
        <taxon>Fungi</taxon>
        <taxon>Dikarya</taxon>
        <taxon>Basidiomycota</taxon>
        <taxon>Agaricomycotina</taxon>
        <taxon>Agaricomycetes</taxon>
        <taxon>Polyporales</taxon>
        <taxon>Polyporaceae</taxon>
        <taxon>Trametes</taxon>
    </lineage>
</organism>
<feature type="region of interest" description="Disordered" evidence="1">
    <location>
        <begin position="1302"/>
        <end position="1327"/>
    </location>
</feature>
<dbReference type="EMBL" id="MNAD01001225">
    <property type="protein sequence ID" value="OJT07070.1"/>
    <property type="molecule type" value="Genomic_DNA"/>
</dbReference>
<dbReference type="Proteomes" id="UP000184267">
    <property type="component" value="Unassembled WGS sequence"/>
</dbReference>
<proteinExistence type="predicted"/>
<reference evidence="2 3" key="1">
    <citation type="submission" date="2016-10" db="EMBL/GenBank/DDBJ databases">
        <title>Genome sequence of the basidiomycete white-rot fungus Trametes pubescens.</title>
        <authorList>
            <person name="Makela M.R."/>
            <person name="Granchi Z."/>
            <person name="Peng M."/>
            <person name="De Vries R.P."/>
            <person name="Grigoriev I."/>
            <person name="Riley R."/>
            <person name="Hilden K."/>
        </authorList>
    </citation>
    <scope>NUCLEOTIDE SEQUENCE [LARGE SCALE GENOMIC DNA]</scope>
    <source>
        <strain evidence="2 3">FBCC735</strain>
    </source>
</reference>
<accession>A0A1M2VHJ6</accession>
<sequence>MAEFARPQGTPLFYEDFEIEGRLGRCKICIQGGPALWTKLGNLRAHETLKIHKDNVAQAILRDSQLQGVDAGKKRRWQAYVEDCPDDDPPPRAPIPWFTSPAFEDDSFATGPSVTAQPSQSTMPVRETEAHTRHLPLEMQDALSGGVDFSSADLPTPQGASDITLEDVLSGAGLLDAVMNFEDEESPPAPSVEDQWAVEDQQATPERPIPSATEISEALFGSSTAPPDVFPYPDAGMLKTDILFSSPTIRFSRSQKEAILAWGKEMGAREVPSLYGLDKFQLDALESVGDPTEKIHASSGNVFYMNSIYQALARDYAHPERRRKMRLFPEFTDGRRIQEAWHASKWLVDAPDDILTPMTRVRGKDFFVNELTFCTDKSWFIPTRFFDFEGGLWAKGRRATESKVPKDKISVLPCSSFHSPWPEIEARARDKNIFTPECAHFASLMPHPTRALAGGLEVECPPLIIFIDDVSGNSSKQWNVHYSCYVSNASLPRAELEKDGNIRFVATSPHASPMEIIRAICESLKKGVAKPFQVWDSVKKRPVLICPWILLLPGDNPMQAELCSHIGLQGNHFCRMCHSGGDHTFKASNDGFASLMVPGRARTVSETREAIMAQLMLATHAAGEKPVKNAITASGVKDSFAMPVLNQLIAKGKILRRATTTRKALTPEMVNKELYEELMKKMDVPLCNPLLEMGGLDVHLDTPVEPLHTHLLGVVKYFWSQTVWVLEKQNRFAEFQTRLNSLSRLGLKIPNIMADYMCRYRGALIGKHFKTISQVMAFAICGLVDVTLQDAWSSIGYLTVLIWETEITDIKVYTKELRTVIQETIDFAAALSPGLLTEKNKFHILAHLPDHIERFGPALLFSTERYESFNHIFRLCSIHSNRQAPSRDIAKTFANQDRCRHMVSGGYWLNKATGEWVQAGNGVLQHIAEHTIDARLLGLTPEKTATPGEMTLLPLPPRRPGQPPPQHPLVSWAHTESARILPPLIPLDGEWNRAASVVTESGDSACVGSEVVVRETGLDSGMSSTTEITPNNHDCTSGQCSATGTQRLRQEREDSTRTRQVIQHSDTVNYVLNLTALHNQAYMRSSLPAALRTRPTFFDDRAALHKRAAESLRDTKLQKKLAREAVIRRSAESALRATTTNAAGANDVLNLALTDSALDTALGPSDDLANTMSSSTSENAARVSPGTPALQPTSHDAMAAPPATSLAAPRGPRQRKGPARLSGTSARSAAAGSGSITIQHAQLDVRMAADVASERRAHVGCATAGEGEPSRSEVPPTGSASLLVCPGEPPSTSGLVLHTLDTSPAVTKTAPPAPKRRKVRATADPEATAARETMFRAMFK</sequence>
<feature type="compositionally biased region" description="Low complexity" evidence="1">
    <location>
        <begin position="1219"/>
        <end position="1234"/>
    </location>
</feature>
<comment type="caution">
    <text evidence="2">The sequence shown here is derived from an EMBL/GenBank/DDBJ whole genome shotgun (WGS) entry which is preliminary data.</text>
</comment>
<gene>
    <name evidence="2" type="ORF">TRAPUB_2102</name>
</gene>
<feature type="region of interest" description="Disordered" evidence="1">
    <location>
        <begin position="1164"/>
        <end position="1234"/>
    </location>
</feature>
<keyword evidence="3" id="KW-1185">Reference proteome</keyword>
<feature type="compositionally biased region" description="Low complexity" evidence="1">
    <location>
        <begin position="1197"/>
        <end position="1209"/>
    </location>
</feature>